<dbReference type="EMBL" id="CP015839">
    <property type="protein sequence ID" value="ANG61976.1"/>
    <property type="molecule type" value="Genomic_DNA"/>
</dbReference>
<evidence type="ECO:0000313" key="2">
    <source>
        <dbReference type="EMBL" id="ANG61976.1"/>
    </source>
</evidence>
<keyword evidence="3" id="KW-1185">Reference proteome</keyword>
<accession>A0A1A9EVP6</accession>
<feature type="coiled-coil region" evidence="1">
    <location>
        <begin position="401"/>
        <end position="439"/>
    </location>
</feature>
<evidence type="ECO:0008006" key="4">
    <source>
        <dbReference type="Google" id="ProtNLM"/>
    </source>
</evidence>
<dbReference type="Proteomes" id="UP000078070">
    <property type="component" value="Chromosome"/>
</dbReference>
<keyword evidence="1" id="KW-0175">Coiled coil</keyword>
<evidence type="ECO:0000313" key="3">
    <source>
        <dbReference type="Proteomes" id="UP000078070"/>
    </source>
</evidence>
<protein>
    <recommendedName>
        <fullName evidence="4">DUF349 domain-containing protein</fullName>
    </recommendedName>
</protein>
<name>A0A1A9EVP6_9GAMM</name>
<sequence>MFAKFFRPKWQSNKADVRIRAISTLLTEHPDQLEILARLAQMDQSPEVRKAAVARLQKPELLLRVMASEQDPSIRHVATDRLCKLVASEASTLSPEQQLSCIEDIQDQDLLTHIALHTGQAALQQAALLRVHDESNLEVLTLNAQSAQMRRLAAERLESEAILERVGRQMRQRDKAVYRVTRDKLQQLRDQTRAQDALQTDRLERVERMEQLAEGELMPLYGARIDALSQEWHKLEVCADELENRFQQALLCCRERAAIVQAEADAKAQQQRDQAAYREACAQLLQQLEVIEQSSREALADTRLDTAALDIELTTWQQHWDALNHTERSGDAQDPGKILSRIKSTAGSATTLQQCQTDLQRLLSQPIEDASPAVLRKQQQRISNLLQKINWPQALPQPEALKQAQLRLQAIDARHKALHEQEQELAQDLQHQLDKLELAIKDGHVKQAGKCHDRAAQALEMLNGNTAAALDLRFRQLHAQLLELKDWQGYAVTPKKEQLCADMEALIDSELEVTELAEAIRRLQQQWKLLDSTDPFHAQAIWRRFKKASDLAYAPCEAYFQAQGERRRQNLVQRGVICDQLESYIASIDWEQADWSAIDTISRAAKDEWKHYSPVDRGPGKQAQERFNQLLQQLDAPLHDHYHSCLEFKRELVEQVEALCDAEDPQQAAQQAKQLQQQWKDAGKTFRSQEQRLWKHFRAHCDTLFSRLGDSQQRDRKLRVEQREIAEQICHQLEQLLETPCSRAQLEQLLPESIAHFSELEEDFSLPYLRRFDDARQQLERQRADLAQLQDTSAYTALRLRIELCDELEDQVLAQDSDPAVLDQLQARWETQDNCCTDYVELIEQRFALARQVHQEPELLPELTEAAGLRLRQLCIQLEIALGLSSPEDDQALRLEYQMQRLQQALEQQSEAVTTADLQRLEYEWRCVPMARRHPDLVQRFYNPLEGLL</sequence>
<gene>
    <name evidence="2" type="ORF">A8C75_05395</name>
</gene>
<dbReference type="KEGG" id="mars:A8C75_05395"/>
<dbReference type="InterPro" id="IPR007139">
    <property type="entry name" value="DUF349"/>
</dbReference>
<reference evidence="2 3" key="2">
    <citation type="journal article" date="2018" name="Int. J. Syst. Evol. Microbiol.">
        <title>Marinobacterium aestuarii sp. nov., a benzene-degrading marine bacterium isolated from estuary sediment.</title>
        <authorList>
            <person name="Bae S.S."/>
            <person name="Jung J."/>
            <person name="Chung D."/>
            <person name="Baek K."/>
        </authorList>
    </citation>
    <scope>NUCLEOTIDE SEQUENCE [LARGE SCALE GENOMIC DNA]</scope>
    <source>
        <strain evidence="2 3">ST58-10</strain>
    </source>
</reference>
<evidence type="ECO:0000256" key="1">
    <source>
        <dbReference type="SAM" id="Coils"/>
    </source>
</evidence>
<dbReference type="Pfam" id="PF03993">
    <property type="entry name" value="DUF349"/>
    <property type="match status" value="3"/>
</dbReference>
<dbReference type="SUPFAM" id="SSF48371">
    <property type="entry name" value="ARM repeat"/>
    <property type="match status" value="1"/>
</dbReference>
<dbReference type="InterPro" id="IPR016024">
    <property type="entry name" value="ARM-type_fold"/>
</dbReference>
<reference evidence="3" key="1">
    <citation type="submission" date="2016-05" db="EMBL/GenBank/DDBJ databases">
        <authorList>
            <person name="Baek K."/>
            <person name="Yang S.-J."/>
        </authorList>
    </citation>
    <scope>NUCLEOTIDE SEQUENCE [LARGE SCALE GENOMIC DNA]</scope>
    <source>
        <strain evidence="3">ST58-10</strain>
    </source>
</reference>
<organism evidence="2 3">
    <name type="scientific">Marinobacterium aestuarii</name>
    <dbReference type="NCBI Taxonomy" id="1821621"/>
    <lineage>
        <taxon>Bacteria</taxon>
        <taxon>Pseudomonadati</taxon>
        <taxon>Pseudomonadota</taxon>
        <taxon>Gammaproteobacteria</taxon>
        <taxon>Oceanospirillales</taxon>
        <taxon>Oceanospirillaceae</taxon>
        <taxon>Marinobacterium</taxon>
    </lineage>
</organism>
<feature type="coiled-coil region" evidence="1">
    <location>
        <begin position="892"/>
        <end position="919"/>
    </location>
</feature>
<dbReference type="RefSeq" id="WP_067379172.1">
    <property type="nucleotide sequence ID" value="NZ_CP015839.1"/>
</dbReference>
<dbReference type="STRING" id="1821621.A8C75_05395"/>
<proteinExistence type="predicted"/>
<dbReference type="AlphaFoldDB" id="A0A1A9EVP6"/>